<dbReference type="CDD" id="cd06850">
    <property type="entry name" value="biotinyl_domain"/>
    <property type="match status" value="1"/>
</dbReference>
<evidence type="ECO:0000256" key="8">
    <source>
        <dbReference type="RuleBase" id="RU364072"/>
    </source>
</evidence>
<dbReference type="NCBIfam" id="NF005457">
    <property type="entry name" value="PRK07051.1"/>
    <property type="match status" value="1"/>
</dbReference>
<dbReference type="SUPFAM" id="SSF51230">
    <property type="entry name" value="Single hybrid motif"/>
    <property type="match status" value="1"/>
</dbReference>
<keyword evidence="6 8" id="KW-0275">Fatty acid biosynthesis</keyword>
<evidence type="ECO:0000313" key="12">
    <source>
        <dbReference type="Proteomes" id="UP000030361"/>
    </source>
</evidence>
<dbReference type="InterPro" id="IPR000089">
    <property type="entry name" value="Biotin_lipoyl"/>
</dbReference>
<evidence type="ECO:0000256" key="7">
    <source>
        <dbReference type="ARBA" id="ARBA00023267"/>
    </source>
</evidence>
<dbReference type="InterPro" id="IPR001882">
    <property type="entry name" value="Biotin_BS"/>
</dbReference>
<reference evidence="11 12" key="1">
    <citation type="journal article" date="2015" name="Genome Announc.">
        <title>Genome Sequence of Lactobacillus curieae CCTCC M 2011381T, a Novel Producer of Gamma-aminobutyric Acid.</title>
        <authorList>
            <person name="Wang Y."/>
            <person name="Wang Y."/>
            <person name="Lang C."/>
            <person name="Wei D."/>
            <person name="Xu P."/>
            <person name="Xie J."/>
        </authorList>
    </citation>
    <scope>NUCLEOTIDE SEQUENCE [LARGE SCALE GENOMIC DNA]</scope>
    <source>
        <strain evidence="11 12">CCTCC M 2011381</strain>
    </source>
</reference>
<accession>A0A1S6QH28</accession>
<dbReference type="GO" id="GO:0006633">
    <property type="term" value="P:fatty acid biosynthetic process"/>
    <property type="evidence" value="ECO:0007669"/>
    <property type="project" value="UniProtKB-UniPathway"/>
</dbReference>
<keyword evidence="5 8" id="KW-0443">Lipid metabolism</keyword>
<dbReference type="PANTHER" id="PTHR45266">
    <property type="entry name" value="OXALOACETATE DECARBOXYLASE ALPHA CHAIN"/>
    <property type="match status" value="1"/>
</dbReference>
<evidence type="ECO:0000256" key="4">
    <source>
        <dbReference type="ARBA" id="ARBA00022832"/>
    </source>
</evidence>
<dbReference type="UniPathway" id="UPA00094"/>
<dbReference type="Gene3D" id="2.40.50.100">
    <property type="match status" value="1"/>
</dbReference>
<evidence type="ECO:0000256" key="9">
    <source>
        <dbReference type="SAM" id="MobiDB-lite"/>
    </source>
</evidence>
<dbReference type="Proteomes" id="UP000030361">
    <property type="component" value="Chromosome"/>
</dbReference>
<proteinExistence type="predicted"/>
<gene>
    <name evidence="11" type="ORF">PL11_002840</name>
</gene>
<dbReference type="InterPro" id="IPR001249">
    <property type="entry name" value="AcCoA_biotinCC"/>
</dbReference>
<dbReference type="PRINTS" id="PR01071">
    <property type="entry name" value="ACOABIOTINCC"/>
</dbReference>
<comment type="function">
    <text evidence="8">This protein is a component of the acetyl coenzyme A carboxylase complex; first, biotin carboxylase catalyzes the carboxylation of the carrier protein and then the transcarboxylase transfers the carboxyl group to form malonyl-CoA.</text>
</comment>
<dbReference type="KEGG" id="lcu:PL11_002840"/>
<protein>
    <recommendedName>
        <fullName evidence="2 8">Biotin carboxyl carrier protein of acetyl-CoA carboxylase</fullName>
    </recommendedName>
</protein>
<keyword evidence="12" id="KW-1185">Reference proteome</keyword>
<evidence type="ECO:0000256" key="2">
    <source>
        <dbReference type="ARBA" id="ARBA00017562"/>
    </source>
</evidence>
<dbReference type="PANTHER" id="PTHR45266:SF3">
    <property type="entry name" value="OXALOACETATE DECARBOXYLASE ALPHA CHAIN"/>
    <property type="match status" value="1"/>
</dbReference>
<feature type="region of interest" description="Disordered" evidence="9">
    <location>
        <begin position="34"/>
        <end position="59"/>
    </location>
</feature>
<dbReference type="EMBL" id="CP018906">
    <property type="protein sequence ID" value="AQW20927.1"/>
    <property type="molecule type" value="Genomic_DNA"/>
</dbReference>
<dbReference type="InterPro" id="IPR011053">
    <property type="entry name" value="Single_hybrid_motif"/>
</dbReference>
<dbReference type="PROSITE" id="PS00188">
    <property type="entry name" value="BIOTIN"/>
    <property type="match status" value="1"/>
</dbReference>
<sequence>MDTSDIESLIKLLKDNNLSEITFEEDDRKIEVKQELSSSPLTATPADASPKADTVTQKSKTINAPMIGTFYQAPSPDEPAFVKVGDKINVGDKVGLIEAMKMLTDIKSDQAGEVAEILVPDGEGVEYGQPLIRLK</sequence>
<dbReference type="AlphaFoldDB" id="A0A1S6QH28"/>
<evidence type="ECO:0000256" key="5">
    <source>
        <dbReference type="ARBA" id="ARBA00023098"/>
    </source>
</evidence>
<keyword evidence="7 8" id="KW-0092">Biotin</keyword>
<evidence type="ECO:0000256" key="1">
    <source>
        <dbReference type="ARBA" id="ARBA00005194"/>
    </source>
</evidence>
<evidence type="ECO:0000259" key="10">
    <source>
        <dbReference type="PROSITE" id="PS50968"/>
    </source>
</evidence>
<dbReference type="PROSITE" id="PS50968">
    <property type="entry name" value="BIOTINYL_LIPOYL"/>
    <property type="match status" value="1"/>
</dbReference>
<evidence type="ECO:0000256" key="3">
    <source>
        <dbReference type="ARBA" id="ARBA00022516"/>
    </source>
</evidence>
<comment type="pathway">
    <text evidence="1 8">Lipid metabolism; fatty acid biosynthesis.</text>
</comment>
<feature type="domain" description="Lipoyl-binding" evidence="10">
    <location>
        <begin position="59"/>
        <end position="135"/>
    </location>
</feature>
<dbReference type="GO" id="GO:0009317">
    <property type="term" value="C:acetyl-CoA carboxylase complex"/>
    <property type="evidence" value="ECO:0007669"/>
    <property type="project" value="InterPro"/>
</dbReference>
<keyword evidence="3 8" id="KW-0444">Lipid biosynthesis</keyword>
<dbReference type="RefSeq" id="WP_035166230.1">
    <property type="nucleotide sequence ID" value="NZ_CP018906.1"/>
</dbReference>
<organism evidence="11 12">
    <name type="scientific">Lentilactobacillus curieae</name>
    <dbReference type="NCBI Taxonomy" id="1138822"/>
    <lineage>
        <taxon>Bacteria</taxon>
        <taxon>Bacillati</taxon>
        <taxon>Bacillota</taxon>
        <taxon>Bacilli</taxon>
        <taxon>Lactobacillales</taxon>
        <taxon>Lactobacillaceae</taxon>
        <taxon>Lentilactobacillus</taxon>
    </lineage>
</organism>
<keyword evidence="4 8" id="KW-0276">Fatty acid metabolism</keyword>
<dbReference type="InterPro" id="IPR050709">
    <property type="entry name" value="Biotin_Carboxyl_Carrier/Decarb"/>
</dbReference>
<dbReference type="eggNOG" id="COG0511">
    <property type="taxonomic scope" value="Bacteria"/>
</dbReference>
<evidence type="ECO:0000256" key="6">
    <source>
        <dbReference type="ARBA" id="ARBA00023160"/>
    </source>
</evidence>
<name>A0A1S6QH28_9LACO</name>
<evidence type="ECO:0000313" key="11">
    <source>
        <dbReference type="EMBL" id="AQW20927.1"/>
    </source>
</evidence>
<dbReference type="NCBIfam" id="TIGR00531">
    <property type="entry name" value="BCCP"/>
    <property type="match status" value="1"/>
</dbReference>
<dbReference type="Pfam" id="PF00364">
    <property type="entry name" value="Biotin_lipoyl"/>
    <property type="match status" value="1"/>
</dbReference>
<dbReference type="GO" id="GO:0003989">
    <property type="term" value="F:acetyl-CoA carboxylase activity"/>
    <property type="evidence" value="ECO:0007669"/>
    <property type="project" value="InterPro"/>
</dbReference>